<feature type="region of interest" description="Disordered" evidence="1">
    <location>
        <begin position="120"/>
        <end position="148"/>
    </location>
</feature>
<reference evidence="3" key="1">
    <citation type="submission" date="2019-04" db="EMBL/GenBank/DDBJ databases">
        <title>Friends and foes A comparative genomics studyof 23 Aspergillus species from section Flavi.</title>
        <authorList>
            <consortium name="DOE Joint Genome Institute"/>
            <person name="Kjaerbolling I."/>
            <person name="Vesth T."/>
            <person name="Frisvad J.C."/>
            <person name="Nybo J.L."/>
            <person name="Theobald S."/>
            <person name="Kildgaard S."/>
            <person name="Isbrandt T."/>
            <person name="Kuo A."/>
            <person name="Sato A."/>
            <person name="Lyhne E.K."/>
            <person name="Kogle M.E."/>
            <person name="Wiebenga A."/>
            <person name="Kun R.S."/>
            <person name="Lubbers R.J."/>
            <person name="Makela M.R."/>
            <person name="Barry K."/>
            <person name="Chovatia M."/>
            <person name="Clum A."/>
            <person name="Daum C."/>
            <person name="Haridas S."/>
            <person name="He G."/>
            <person name="LaButti K."/>
            <person name="Lipzen A."/>
            <person name="Mondo S."/>
            <person name="Riley R."/>
            <person name="Salamov A."/>
            <person name="Simmons B.A."/>
            <person name="Magnuson J.K."/>
            <person name="Henrissat B."/>
            <person name="Mortensen U.H."/>
            <person name="Larsen T.O."/>
            <person name="Devries R.P."/>
            <person name="Grigoriev I.V."/>
            <person name="Machida M."/>
            <person name="Baker S.E."/>
            <person name="Andersen M.R."/>
        </authorList>
    </citation>
    <scope>NUCLEOTIDE SEQUENCE [LARGE SCALE GENOMIC DNA]</scope>
    <source>
        <strain evidence="3">CBS 130015</strain>
    </source>
</reference>
<protein>
    <submittedName>
        <fullName evidence="2">Uncharacterized protein</fullName>
    </submittedName>
</protein>
<organism evidence="2 3">
    <name type="scientific">Aspergillus transmontanensis</name>
    <dbReference type="NCBI Taxonomy" id="1034304"/>
    <lineage>
        <taxon>Eukaryota</taxon>
        <taxon>Fungi</taxon>
        <taxon>Dikarya</taxon>
        <taxon>Ascomycota</taxon>
        <taxon>Pezizomycotina</taxon>
        <taxon>Eurotiomycetes</taxon>
        <taxon>Eurotiomycetidae</taxon>
        <taxon>Eurotiales</taxon>
        <taxon>Aspergillaceae</taxon>
        <taxon>Aspergillus</taxon>
        <taxon>Aspergillus subgen. Circumdati</taxon>
    </lineage>
</organism>
<gene>
    <name evidence="2" type="ORF">BDV41DRAFT_488191</name>
</gene>
<name>A0A5N6VJT9_9EURO</name>
<keyword evidence="3" id="KW-1185">Reference proteome</keyword>
<proteinExistence type="predicted"/>
<feature type="compositionally biased region" description="Basic residues" evidence="1">
    <location>
        <begin position="128"/>
        <end position="140"/>
    </location>
</feature>
<dbReference type="EMBL" id="ML738380">
    <property type="protein sequence ID" value="KAE8308673.1"/>
    <property type="molecule type" value="Genomic_DNA"/>
</dbReference>
<evidence type="ECO:0000313" key="2">
    <source>
        <dbReference type="EMBL" id="KAE8308673.1"/>
    </source>
</evidence>
<sequence length="148" mass="16574">MRKVERGSPMASIAWSAPTVFASRFPKYSYHPRSRNNTPFSIAKLFWTPEGTGLLSNFTVIAKPASVPRRRELNGKHFIHSEASLGAQPNLKGTKSSGGILESLRLCFCVAPESLLRRTEKKVPVHEGKRRKKKKEKKQTKISSIGEL</sequence>
<dbReference type="AlphaFoldDB" id="A0A5N6VJT9"/>
<accession>A0A5N6VJT9</accession>
<evidence type="ECO:0000313" key="3">
    <source>
        <dbReference type="Proteomes" id="UP000325433"/>
    </source>
</evidence>
<evidence type="ECO:0000256" key="1">
    <source>
        <dbReference type="SAM" id="MobiDB-lite"/>
    </source>
</evidence>
<dbReference type="Proteomes" id="UP000325433">
    <property type="component" value="Unassembled WGS sequence"/>
</dbReference>